<gene>
    <name evidence="1" type="ORF">QYE76_034349</name>
</gene>
<name>A0AAD8QYS1_LOLMU</name>
<dbReference type="EMBL" id="JAUUTY010000007">
    <property type="protein sequence ID" value="KAK1610676.1"/>
    <property type="molecule type" value="Genomic_DNA"/>
</dbReference>
<dbReference type="SUPFAM" id="SSF54001">
    <property type="entry name" value="Cysteine proteinases"/>
    <property type="match status" value="1"/>
</dbReference>
<reference evidence="1" key="1">
    <citation type="submission" date="2023-07" db="EMBL/GenBank/DDBJ databases">
        <title>A chromosome-level genome assembly of Lolium multiflorum.</title>
        <authorList>
            <person name="Chen Y."/>
            <person name="Copetti D."/>
            <person name="Kolliker R."/>
            <person name="Studer B."/>
        </authorList>
    </citation>
    <scope>NUCLEOTIDE SEQUENCE</scope>
    <source>
        <strain evidence="1">02402/16</strain>
        <tissue evidence="1">Leaf</tissue>
    </source>
</reference>
<protein>
    <submittedName>
        <fullName evidence="1">Uncharacterized protein</fullName>
    </submittedName>
</protein>
<comment type="caution">
    <text evidence="1">The sequence shown here is derived from an EMBL/GenBank/DDBJ whole genome shotgun (WGS) entry which is preliminary data.</text>
</comment>
<keyword evidence="2" id="KW-1185">Reference proteome</keyword>
<dbReference type="Proteomes" id="UP001231189">
    <property type="component" value="Unassembled WGS sequence"/>
</dbReference>
<organism evidence="1 2">
    <name type="scientific">Lolium multiflorum</name>
    <name type="common">Italian ryegrass</name>
    <name type="synonym">Lolium perenne subsp. multiflorum</name>
    <dbReference type="NCBI Taxonomy" id="4521"/>
    <lineage>
        <taxon>Eukaryota</taxon>
        <taxon>Viridiplantae</taxon>
        <taxon>Streptophyta</taxon>
        <taxon>Embryophyta</taxon>
        <taxon>Tracheophyta</taxon>
        <taxon>Spermatophyta</taxon>
        <taxon>Magnoliopsida</taxon>
        <taxon>Liliopsida</taxon>
        <taxon>Poales</taxon>
        <taxon>Poaceae</taxon>
        <taxon>BOP clade</taxon>
        <taxon>Pooideae</taxon>
        <taxon>Poodae</taxon>
        <taxon>Poeae</taxon>
        <taxon>Poeae Chloroplast Group 2 (Poeae type)</taxon>
        <taxon>Loliodinae</taxon>
        <taxon>Loliinae</taxon>
        <taxon>Lolium</taxon>
    </lineage>
</organism>
<evidence type="ECO:0000313" key="2">
    <source>
        <dbReference type="Proteomes" id="UP001231189"/>
    </source>
</evidence>
<dbReference type="InterPro" id="IPR038765">
    <property type="entry name" value="Papain-like_cys_pep_sf"/>
</dbReference>
<evidence type="ECO:0000313" key="1">
    <source>
        <dbReference type="EMBL" id="KAK1610676.1"/>
    </source>
</evidence>
<accession>A0AAD8QYS1</accession>
<proteinExistence type="predicted"/>
<sequence>METIMVRVKEEHYFQEYSVSVDFSELFQLYNLRALDKSIVSCYCLLKMLECKRDEIKDIGFIDPDTMHVKTIEEPLYNKDTPETLLRFLKRQRDKKTILWPYNFHVWETFIKEDQSHDWKPKLIWRANKKCAKQPPGTNLCGYYVCEYIHRIVSERANNERNRELRRKREKIGIEERFKAIGDELAGFFLREVIPPSGEYHYA</sequence>
<dbReference type="AlphaFoldDB" id="A0AAD8QYS1"/>